<dbReference type="InterPro" id="IPR010466">
    <property type="entry name" value="DUF1058"/>
</dbReference>
<feature type="transmembrane region" description="Helical" evidence="1">
    <location>
        <begin position="20"/>
        <end position="40"/>
    </location>
</feature>
<dbReference type="EMBL" id="FOCT01000001">
    <property type="protein sequence ID" value="SEM88900.1"/>
    <property type="molecule type" value="Genomic_DNA"/>
</dbReference>
<accession>A0A1H8C1F7</accession>
<dbReference type="PROSITE" id="PS51781">
    <property type="entry name" value="SH3B"/>
    <property type="match status" value="1"/>
</dbReference>
<dbReference type="Proteomes" id="UP000183898">
    <property type="component" value="Unassembled WGS sequence"/>
</dbReference>
<keyword evidence="1" id="KW-0472">Membrane</keyword>
<reference evidence="3 4" key="1">
    <citation type="submission" date="2016-10" db="EMBL/GenBank/DDBJ databases">
        <authorList>
            <person name="de Groot N.N."/>
        </authorList>
    </citation>
    <scope>NUCLEOTIDE SEQUENCE [LARGE SCALE GENOMIC DNA]</scope>
    <source>
        <strain evidence="3 4">Nl18</strain>
    </source>
</reference>
<sequence length="162" mass="17705">MGLVRGSSLKISSSLSRGLAILGMAVSMFPSLAIAALEFYSINDNGVIMYDAPSLKAGKLYVASRNLPVEAIVKVEGWVKVRDSEGALAWVEEKALNEKRHVIVTSPLADVYQVATTNSPLMFQVQQGVILEWLESPANGWVRVRHRDGQTGYVRTSQVWGS</sequence>
<organism evidence="3 4">
    <name type="scientific">Nitrosospira multiformis</name>
    <dbReference type="NCBI Taxonomy" id="1231"/>
    <lineage>
        <taxon>Bacteria</taxon>
        <taxon>Pseudomonadati</taxon>
        <taxon>Pseudomonadota</taxon>
        <taxon>Betaproteobacteria</taxon>
        <taxon>Nitrosomonadales</taxon>
        <taxon>Nitrosomonadaceae</taxon>
        <taxon>Nitrosospira</taxon>
    </lineage>
</organism>
<name>A0A1H8C1F7_9PROT</name>
<proteinExistence type="predicted"/>
<dbReference type="InterPro" id="IPR003646">
    <property type="entry name" value="SH3-like_bac-type"/>
</dbReference>
<protein>
    <submittedName>
        <fullName evidence="3">SH3-like domain-containing protein</fullName>
    </submittedName>
</protein>
<evidence type="ECO:0000256" key="1">
    <source>
        <dbReference type="SAM" id="Phobius"/>
    </source>
</evidence>
<feature type="domain" description="SH3b" evidence="2">
    <location>
        <begin position="97"/>
        <end position="162"/>
    </location>
</feature>
<evidence type="ECO:0000313" key="4">
    <source>
        <dbReference type="Proteomes" id="UP000183898"/>
    </source>
</evidence>
<gene>
    <name evidence="3" type="ORF">SAMN05216404_101426</name>
</gene>
<dbReference type="SMART" id="SM00287">
    <property type="entry name" value="SH3b"/>
    <property type="match status" value="2"/>
</dbReference>
<evidence type="ECO:0000313" key="3">
    <source>
        <dbReference type="EMBL" id="SEM88900.1"/>
    </source>
</evidence>
<dbReference type="AlphaFoldDB" id="A0A1H8C1F7"/>
<keyword evidence="1" id="KW-0812">Transmembrane</keyword>
<dbReference type="Pfam" id="PF08239">
    <property type="entry name" value="SH3_3"/>
    <property type="match status" value="1"/>
</dbReference>
<keyword evidence="1" id="KW-1133">Transmembrane helix</keyword>
<dbReference type="Gene3D" id="2.30.30.40">
    <property type="entry name" value="SH3 Domains"/>
    <property type="match status" value="2"/>
</dbReference>
<dbReference type="Pfam" id="PF06347">
    <property type="entry name" value="SH3_4"/>
    <property type="match status" value="1"/>
</dbReference>
<evidence type="ECO:0000259" key="2">
    <source>
        <dbReference type="PROSITE" id="PS51781"/>
    </source>
</evidence>